<dbReference type="InterPro" id="IPR043519">
    <property type="entry name" value="NT_sf"/>
</dbReference>
<proteinExistence type="predicted"/>
<dbReference type="SUPFAM" id="SSF81301">
    <property type="entry name" value="Nucleotidyltransferase"/>
    <property type="match status" value="1"/>
</dbReference>
<dbReference type="PANTHER" id="PTHR43852">
    <property type="entry name" value="NUCLEOTIDYLTRANSFERASE"/>
    <property type="match status" value="1"/>
</dbReference>
<dbReference type="Pfam" id="PF18765">
    <property type="entry name" value="Polbeta"/>
    <property type="match status" value="1"/>
</dbReference>
<keyword evidence="3" id="KW-1185">Reference proteome</keyword>
<dbReference type="NCBIfam" id="NF047752">
    <property type="entry name" value="MntA_antitoxin"/>
    <property type="match status" value="1"/>
</dbReference>
<reference evidence="2 3" key="1">
    <citation type="submission" date="2023-04" db="EMBL/GenBank/DDBJ databases">
        <authorList>
            <person name="Hsu D."/>
        </authorList>
    </citation>
    <scope>NUCLEOTIDE SEQUENCE [LARGE SCALE GENOMIC DNA]</scope>
    <source>
        <strain evidence="2 3">MK1</strain>
    </source>
</reference>
<dbReference type="Gene3D" id="3.30.460.10">
    <property type="entry name" value="Beta Polymerase, domain 2"/>
    <property type="match status" value="1"/>
</dbReference>
<feature type="domain" description="Polymerase beta nucleotidyltransferase" evidence="1">
    <location>
        <begin position="21"/>
        <end position="95"/>
    </location>
</feature>
<dbReference type="AlphaFoldDB" id="A0AAU0UJT2"/>
<evidence type="ECO:0000313" key="2">
    <source>
        <dbReference type="EMBL" id="WRO20868.1"/>
    </source>
</evidence>
<accession>A0AAU0UJT2</accession>
<name>A0AAU0UJT2_9FIRM</name>
<evidence type="ECO:0000259" key="1">
    <source>
        <dbReference type="Pfam" id="PF18765"/>
    </source>
</evidence>
<evidence type="ECO:0000313" key="3">
    <source>
        <dbReference type="Proteomes" id="UP001329915"/>
    </source>
</evidence>
<gene>
    <name evidence="2" type="ORF">MFMK1_000658</name>
</gene>
<dbReference type="Proteomes" id="UP001329915">
    <property type="component" value="Chromosome"/>
</dbReference>
<dbReference type="RefSeq" id="WP_366923746.1">
    <property type="nucleotide sequence ID" value="NZ_CP121694.1"/>
</dbReference>
<protein>
    <submittedName>
        <fullName evidence="2">Nucleotidyltransferase domain-containing protein</fullName>
    </submittedName>
</protein>
<dbReference type="KEGG" id="dbc:MFMK1_000658"/>
<organism evidence="2 3">
    <name type="scientific">Metallumcola ferriviriculae</name>
    <dbReference type="NCBI Taxonomy" id="3039180"/>
    <lineage>
        <taxon>Bacteria</taxon>
        <taxon>Bacillati</taxon>
        <taxon>Bacillota</taxon>
        <taxon>Clostridia</taxon>
        <taxon>Neomoorellales</taxon>
        <taxon>Desulfitibacteraceae</taxon>
        <taxon>Metallumcola</taxon>
    </lineage>
</organism>
<dbReference type="InterPro" id="IPR052930">
    <property type="entry name" value="TA_antitoxin_MntA"/>
</dbReference>
<dbReference type="PANTHER" id="PTHR43852:SF2">
    <property type="entry name" value="PROTEIN ADENYLYLTRANSFERASE MNTA"/>
    <property type="match status" value="1"/>
</dbReference>
<dbReference type="CDD" id="cd05403">
    <property type="entry name" value="NT_KNTase_like"/>
    <property type="match status" value="1"/>
</dbReference>
<sequence>MQRKEVLNRVKNTLLEYTKNIPLHVYLFGSWAKNKERHTSDIDIGILSKDTLSSEYLVNLRSHLEESTIPYRVDVVDLSEVDPVFLKRVKEEGILWKD</sequence>
<dbReference type="InterPro" id="IPR041633">
    <property type="entry name" value="Polbeta"/>
</dbReference>
<dbReference type="EMBL" id="CP121694">
    <property type="protein sequence ID" value="WRO20868.1"/>
    <property type="molecule type" value="Genomic_DNA"/>
</dbReference>